<sequence length="611" mass="66425">MSLLGEGSDVDHRGTTFSTELLDELSAAVLATGTGHAVYGNADFDDAVFAGPAVSFGGVTFSGRACFEGADFVCDSTFERAVFSQEARLRRVSFSGRSDFTAAAFAGRADFRQAVFSGEVAFERTVFSGETEFDGAELSGPTDFRHSVFSCQVSFSGSHFTGSQTLFDSAEFSERSSFDGAQFAGRTSFAQVNFSGQVEFRHAVFSATRADFSKSVFLAEAEFGGAVFSRDADFDRVRFEGVSTLGPLMCVGTLNLSGAVFSLPVTVMAAARTLVCGRTRWMATALLRLRYATVDLTDAVGEYPLAVVTHPRRFTDPQDGGILRPIQEPRELRGLDDKVKVRSLSGVDAAHVSLTDIDLSGCRFAGTVHLDQLSLKGRCTFADAPAGMKWRPRPARWTPRRTLVEEHHWRHRSGRHEWNRTEGDAPVVEPAALAAQYRELRKAFEDGKNEPGAADFYYGEMEMRRNDPSTPPGERGLLALYWAVSGYGLRVSRSLGWLVVAMAATVLLLMLWGLAGNEPKPLTTGTQASPGQAVELRTDTPDPVNPAGPLLSRLSTERFEKSLRIVINSVVFRSGGQELTTAGTYFEMSARIGEPVLLGLSVLALRGRVKR</sequence>
<feature type="region of interest" description="Disordered" evidence="1">
    <location>
        <begin position="522"/>
        <end position="547"/>
    </location>
</feature>
<name>A0A1U9R2A4_STRNV</name>
<keyword evidence="2" id="KW-0812">Transmembrane</keyword>
<dbReference type="Proteomes" id="UP000189677">
    <property type="component" value="Chromosome"/>
</dbReference>
<dbReference type="EMBL" id="CP018047">
    <property type="protein sequence ID" value="AQU70644.1"/>
    <property type="molecule type" value="Genomic_DNA"/>
</dbReference>
<accession>A0A1U9R2A4</accession>
<dbReference type="Gene3D" id="2.160.20.80">
    <property type="entry name" value="E3 ubiquitin-protein ligase SopA"/>
    <property type="match status" value="1"/>
</dbReference>
<evidence type="ECO:0000313" key="3">
    <source>
        <dbReference type="EMBL" id="AQU70644.1"/>
    </source>
</evidence>
<evidence type="ECO:0008006" key="5">
    <source>
        <dbReference type="Google" id="ProtNLM"/>
    </source>
</evidence>
<feature type="transmembrane region" description="Helical" evidence="2">
    <location>
        <begin position="495"/>
        <end position="515"/>
    </location>
</feature>
<keyword evidence="4" id="KW-1185">Reference proteome</keyword>
<organism evidence="3 4">
    <name type="scientific">Streptomyces niveus</name>
    <name type="common">Streptomyces spheroides</name>
    <dbReference type="NCBI Taxonomy" id="193462"/>
    <lineage>
        <taxon>Bacteria</taxon>
        <taxon>Bacillati</taxon>
        <taxon>Actinomycetota</taxon>
        <taxon>Actinomycetes</taxon>
        <taxon>Kitasatosporales</taxon>
        <taxon>Streptomycetaceae</taxon>
        <taxon>Streptomyces</taxon>
    </lineage>
</organism>
<evidence type="ECO:0000313" key="4">
    <source>
        <dbReference type="Proteomes" id="UP000189677"/>
    </source>
</evidence>
<dbReference type="AlphaFoldDB" id="A0A1U9R2A4"/>
<gene>
    <name evidence="3" type="ORF">BBN63_03920</name>
</gene>
<keyword evidence="2" id="KW-1133">Transmembrane helix</keyword>
<evidence type="ECO:0000256" key="2">
    <source>
        <dbReference type="SAM" id="Phobius"/>
    </source>
</evidence>
<dbReference type="InterPro" id="IPR001646">
    <property type="entry name" value="5peptide_repeat"/>
</dbReference>
<reference evidence="3 4" key="1">
    <citation type="submission" date="2016-11" db="EMBL/GenBank/DDBJ databases">
        <title>Complete genome sequence of Streptomyces niveus SCSIO 3406.</title>
        <authorList>
            <person name="Zhu Q."/>
            <person name="Cheng W."/>
            <person name="Song Y."/>
            <person name="Li Q."/>
            <person name="Ju J."/>
        </authorList>
    </citation>
    <scope>NUCLEOTIDE SEQUENCE [LARGE SCALE GENOMIC DNA]</scope>
    <source>
        <strain evidence="3 4">SCSIO 3406</strain>
    </source>
</reference>
<dbReference type="Pfam" id="PF13576">
    <property type="entry name" value="Pentapeptide_3"/>
    <property type="match status" value="2"/>
</dbReference>
<protein>
    <recommendedName>
        <fullName evidence="5">Metal transporter</fullName>
    </recommendedName>
</protein>
<evidence type="ECO:0000256" key="1">
    <source>
        <dbReference type="SAM" id="MobiDB-lite"/>
    </source>
</evidence>
<proteinExistence type="predicted"/>
<keyword evidence="2" id="KW-0472">Membrane</keyword>
<dbReference type="KEGG" id="snw:BBN63_03920"/>